<dbReference type="PATRIC" id="fig|13690.10.peg.2002"/>
<name>A0A084EN86_SPHYA</name>
<dbReference type="InterPro" id="IPR006171">
    <property type="entry name" value="TOPRIM_dom"/>
</dbReference>
<dbReference type="InterPro" id="IPR055570">
    <property type="entry name" value="DUF7146"/>
</dbReference>
<evidence type="ECO:0000259" key="3">
    <source>
        <dbReference type="Pfam" id="PF23639"/>
    </source>
</evidence>
<comment type="caution">
    <text evidence="4">The sequence shown here is derived from an EMBL/GenBank/DDBJ whole genome shotgun (WGS) entry which is preliminary data.</text>
</comment>
<dbReference type="CDD" id="cd01029">
    <property type="entry name" value="TOPRIM_primases"/>
    <property type="match status" value="1"/>
</dbReference>
<accession>A0A084EN86</accession>
<dbReference type="Proteomes" id="UP000028534">
    <property type="component" value="Unassembled WGS sequence"/>
</dbReference>
<dbReference type="Pfam" id="PF13362">
    <property type="entry name" value="Toprim_3"/>
    <property type="match status" value="1"/>
</dbReference>
<dbReference type="eggNOG" id="COG4643">
    <property type="taxonomic scope" value="Bacteria"/>
</dbReference>
<gene>
    <name evidence="4" type="ORF">CP98_01949</name>
</gene>
<reference evidence="4 5" key="1">
    <citation type="submission" date="2014-03" db="EMBL/GenBank/DDBJ databases">
        <title>Genome sequence of Sphingobium yanoikuyae B1.</title>
        <authorList>
            <person name="Gan H.M."/>
            <person name="Gan H.Y."/>
            <person name="Savka M.A."/>
        </authorList>
    </citation>
    <scope>NUCLEOTIDE SEQUENCE [LARGE SCALE GENOMIC DNA]</scope>
    <source>
        <strain evidence="4 5">B1</strain>
    </source>
</reference>
<evidence type="ECO:0000313" key="4">
    <source>
        <dbReference type="EMBL" id="KEZ19428.1"/>
    </source>
</evidence>
<dbReference type="Pfam" id="PF23639">
    <property type="entry name" value="DUF7146"/>
    <property type="match status" value="1"/>
</dbReference>
<dbReference type="EMBL" id="JGVR01000009">
    <property type="protein sequence ID" value="KEZ19428.1"/>
    <property type="molecule type" value="Genomic_DNA"/>
</dbReference>
<feature type="region of interest" description="Disordered" evidence="1">
    <location>
        <begin position="104"/>
        <end position="123"/>
    </location>
</feature>
<feature type="domain" description="DUF7146" evidence="3">
    <location>
        <begin position="126"/>
        <end position="234"/>
    </location>
</feature>
<dbReference type="AlphaFoldDB" id="A0A084EN86"/>
<feature type="domain" description="Toprim" evidence="2">
    <location>
        <begin position="241"/>
        <end position="331"/>
    </location>
</feature>
<evidence type="ECO:0000259" key="2">
    <source>
        <dbReference type="Pfam" id="PF13362"/>
    </source>
</evidence>
<proteinExistence type="predicted"/>
<protein>
    <submittedName>
        <fullName evidence="4">Virulence-associated protein E</fullName>
    </submittedName>
</protein>
<organism evidence="4 5">
    <name type="scientific">Sphingobium yanoikuyae</name>
    <name type="common">Sphingomonas yanoikuyae</name>
    <dbReference type="NCBI Taxonomy" id="13690"/>
    <lineage>
        <taxon>Bacteria</taxon>
        <taxon>Pseudomonadati</taxon>
        <taxon>Pseudomonadota</taxon>
        <taxon>Alphaproteobacteria</taxon>
        <taxon>Sphingomonadales</taxon>
        <taxon>Sphingomonadaceae</taxon>
        <taxon>Sphingobium</taxon>
    </lineage>
</organism>
<evidence type="ECO:0000256" key="1">
    <source>
        <dbReference type="SAM" id="MobiDB-lite"/>
    </source>
</evidence>
<dbReference type="InterPro" id="IPR034154">
    <property type="entry name" value="TOPRIM_DnaG/twinkle"/>
</dbReference>
<sequence>MPTKILTSPASQIAVALADNAEAVCRHYLSKGHREGRYWLVGDVRNTPGRSLYVRLSASPDGRGAAGKWTDAQSDDHGDLLDVIAASRQCRTLRETLDEARHFLSLPMPPPMENKPFRKAKAPTGTPEAARRLCAAAKPIGSSLVRTYLASRHITDLTGCEALHYHPHCWYRASDDDEPDVRPAWPAMIAAVTDLDGSVTGVHRTWLALDGSAKAPVAYPRRAMGDLLGNGVRFGRAGPVMMAGEGIETMLSLRQVMPVMPAIAGLSAAHLAAILFPAGLKRLYVARDDDPAGAAALKTLTQRAIPAGIEIVPLEPSLGDFNDDLMAFGRDRLVAGLRVQLRAEDAAYFLTVG</sequence>
<evidence type="ECO:0000313" key="5">
    <source>
        <dbReference type="Proteomes" id="UP000028534"/>
    </source>
</evidence>